<dbReference type="EMBL" id="CP049057">
    <property type="protein sequence ID" value="QIE60874.1"/>
    <property type="molecule type" value="Genomic_DNA"/>
</dbReference>
<accession>A0A6G6GQY5</accession>
<dbReference type="InterPro" id="IPR012292">
    <property type="entry name" value="Globin/Proto"/>
</dbReference>
<protein>
    <submittedName>
        <fullName evidence="1">Group III truncated hemoglobin</fullName>
    </submittedName>
</protein>
<reference evidence="1 2" key="1">
    <citation type="submission" date="2020-02" db="EMBL/GenBank/DDBJ databases">
        <title>Complete genome sequence of Flavobacteriaceae bacterium.</title>
        <authorList>
            <person name="Kim S.-J."/>
            <person name="Kim Y.-S."/>
            <person name="Kim K.-H."/>
        </authorList>
    </citation>
    <scope>NUCLEOTIDE SEQUENCE [LARGE SCALE GENOMIC DNA]</scope>
    <source>
        <strain evidence="1 2">RR4-40</strain>
    </source>
</reference>
<dbReference type="GO" id="GO:0020037">
    <property type="term" value="F:heme binding"/>
    <property type="evidence" value="ECO:0007669"/>
    <property type="project" value="InterPro"/>
</dbReference>
<dbReference type="Proteomes" id="UP000505306">
    <property type="component" value="Chromosome"/>
</dbReference>
<sequence>MARKDITTREDVYLLVSTFYGKVQNNELLGPIFNRAITDWDTHFEHLTDFWETNLFFKRKFKGNPIQKHVEVDTAEGHSINELHFGVWLNMWFETVDDLFVGELAQIAKNRARNMGTFIHLQIFNARKNNATDSIK</sequence>
<dbReference type="Gene3D" id="1.10.490.10">
    <property type="entry name" value="Globins"/>
    <property type="match status" value="1"/>
</dbReference>
<dbReference type="AlphaFoldDB" id="A0A6G6GQY5"/>
<dbReference type="InterPro" id="IPR009050">
    <property type="entry name" value="Globin-like_sf"/>
</dbReference>
<name>A0A6G6GQY5_9FLAO</name>
<dbReference type="CDD" id="cd08916">
    <property type="entry name" value="TrHb3_P"/>
    <property type="match status" value="1"/>
</dbReference>
<dbReference type="SUPFAM" id="SSF46458">
    <property type="entry name" value="Globin-like"/>
    <property type="match status" value="1"/>
</dbReference>
<evidence type="ECO:0000313" key="2">
    <source>
        <dbReference type="Proteomes" id="UP000505306"/>
    </source>
</evidence>
<dbReference type="KEGG" id="mgel:G5B37_05095"/>
<keyword evidence="2" id="KW-1185">Reference proteome</keyword>
<dbReference type="GO" id="GO:0019825">
    <property type="term" value="F:oxygen binding"/>
    <property type="evidence" value="ECO:0007669"/>
    <property type="project" value="InterPro"/>
</dbReference>
<evidence type="ECO:0000313" key="1">
    <source>
        <dbReference type="EMBL" id="QIE60874.1"/>
    </source>
</evidence>
<organism evidence="1 2">
    <name type="scientific">Rasiella rasia</name>
    <dbReference type="NCBI Taxonomy" id="2744027"/>
    <lineage>
        <taxon>Bacteria</taxon>
        <taxon>Pseudomonadati</taxon>
        <taxon>Bacteroidota</taxon>
        <taxon>Flavobacteriia</taxon>
        <taxon>Flavobacteriales</taxon>
        <taxon>Flavobacteriaceae</taxon>
        <taxon>Rasiella</taxon>
    </lineage>
</organism>
<proteinExistence type="predicted"/>
<gene>
    <name evidence="1" type="ORF">G5B37_05095</name>
</gene>